<dbReference type="GO" id="GO:1901137">
    <property type="term" value="P:carbohydrate derivative biosynthetic process"/>
    <property type="evidence" value="ECO:0007669"/>
    <property type="project" value="UniProtKB-ARBA"/>
</dbReference>
<evidence type="ECO:0000256" key="1">
    <source>
        <dbReference type="ARBA" id="ARBA00022676"/>
    </source>
</evidence>
<dbReference type="PANTHER" id="PTHR45947:SF13">
    <property type="entry name" value="TRANSFERASE"/>
    <property type="match status" value="1"/>
</dbReference>
<evidence type="ECO:0000259" key="4">
    <source>
        <dbReference type="Pfam" id="PF13439"/>
    </source>
</evidence>
<evidence type="ECO:0000259" key="3">
    <source>
        <dbReference type="Pfam" id="PF00534"/>
    </source>
</evidence>
<dbReference type="PANTHER" id="PTHR45947">
    <property type="entry name" value="SULFOQUINOVOSYL TRANSFERASE SQD2"/>
    <property type="match status" value="1"/>
</dbReference>
<keyword evidence="6" id="KW-1185">Reference proteome</keyword>
<dbReference type="EMBL" id="FOIE01000001">
    <property type="protein sequence ID" value="SES83397.1"/>
    <property type="molecule type" value="Genomic_DNA"/>
</dbReference>
<dbReference type="AlphaFoldDB" id="A0A1H9ZP03"/>
<dbReference type="SUPFAM" id="SSF53756">
    <property type="entry name" value="UDP-Glycosyltransferase/glycogen phosphorylase"/>
    <property type="match status" value="1"/>
</dbReference>
<reference evidence="6" key="1">
    <citation type="submission" date="2016-10" db="EMBL/GenBank/DDBJ databases">
        <authorList>
            <person name="Varghese N."/>
            <person name="Submissions S."/>
        </authorList>
    </citation>
    <scope>NUCLEOTIDE SEQUENCE [LARGE SCALE GENOMIC DNA]</scope>
    <source>
        <strain evidence="6">DSM 44209</strain>
    </source>
</reference>
<dbReference type="Gene3D" id="3.40.50.2000">
    <property type="entry name" value="Glycogen Phosphorylase B"/>
    <property type="match status" value="2"/>
</dbReference>
<organism evidence="5 6">
    <name type="scientific">Geodermatophilus poikilotrophus</name>
    <dbReference type="NCBI Taxonomy" id="1333667"/>
    <lineage>
        <taxon>Bacteria</taxon>
        <taxon>Bacillati</taxon>
        <taxon>Actinomycetota</taxon>
        <taxon>Actinomycetes</taxon>
        <taxon>Geodermatophilales</taxon>
        <taxon>Geodermatophilaceae</taxon>
        <taxon>Geodermatophilus</taxon>
    </lineage>
</organism>
<accession>A0A1H9ZP03</accession>
<dbReference type="InterPro" id="IPR050194">
    <property type="entry name" value="Glycosyltransferase_grp1"/>
</dbReference>
<dbReference type="InterPro" id="IPR028098">
    <property type="entry name" value="Glyco_trans_4-like_N"/>
</dbReference>
<dbReference type="Pfam" id="PF00534">
    <property type="entry name" value="Glycos_transf_1"/>
    <property type="match status" value="1"/>
</dbReference>
<dbReference type="Proteomes" id="UP000198507">
    <property type="component" value="Unassembled WGS sequence"/>
</dbReference>
<keyword evidence="2 5" id="KW-0808">Transferase</keyword>
<dbReference type="Pfam" id="PF13439">
    <property type="entry name" value="Glyco_transf_4"/>
    <property type="match status" value="1"/>
</dbReference>
<feature type="domain" description="Glycosyl transferase family 1" evidence="3">
    <location>
        <begin position="223"/>
        <end position="377"/>
    </location>
</feature>
<evidence type="ECO:0000313" key="6">
    <source>
        <dbReference type="Proteomes" id="UP000198507"/>
    </source>
</evidence>
<sequence length="403" mass="43196">MRVLLVGNHWTRAPGGAETVLVLTADLLRAAGDEVVPFAVAEERTLPTPVRNRLPVAAGAGARTRFGEAWAGTWSPRAHRALLQVVDEVRPDVAHVHHVFERLTVSVLDALQRRGVPTVMTLHDYKPVCPNFRLFTDGAPCTRCLSGGYWQVVRHRCLEGSRWRSVAAAADAYASRGRGVYDRVDRFLAPSAFLRDRVVDGGLPADRVEVLPNPVVAAPEPRPARAEPPTVLYASRLVAEKGVDTLLDAAARLPAGVRVRLAGSGRLERAVRSRVAAERLPVDVLGPLPPPEVAAELRAAAVAVLPALWWENCPMAVLEAAAQGVPVVATALGGIPELVDDGSTGLLVPPGDADALAGALTRLLDRPDEADRMGRAGWARVRARHDPHGHVAALQGVHRRVAR</sequence>
<dbReference type="InterPro" id="IPR001296">
    <property type="entry name" value="Glyco_trans_1"/>
</dbReference>
<evidence type="ECO:0000256" key="2">
    <source>
        <dbReference type="ARBA" id="ARBA00022679"/>
    </source>
</evidence>
<protein>
    <submittedName>
        <fullName evidence="5">Glycosyltransferase involved in cell wall bisynthesis</fullName>
    </submittedName>
</protein>
<evidence type="ECO:0000313" key="5">
    <source>
        <dbReference type="EMBL" id="SES83397.1"/>
    </source>
</evidence>
<dbReference type="RefSeq" id="WP_091439095.1">
    <property type="nucleotide sequence ID" value="NZ_FOIE01000001.1"/>
</dbReference>
<proteinExistence type="predicted"/>
<name>A0A1H9ZP03_9ACTN</name>
<dbReference type="OrthoDB" id="9787111at2"/>
<feature type="domain" description="Glycosyltransferase subfamily 4-like N-terminal" evidence="4">
    <location>
        <begin position="14"/>
        <end position="215"/>
    </location>
</feature>
<gene>
    <name evidence="5" type="ORF">SAMN04488546_0704</name>
</gene>
<keyword evidence="1" id="KW-0328">Glycosyltransferase</keyword>
<dbReference type="GO" id="GO:0016757">
    <property type="term" value="F:glycosyltransferase activity"/>
    <property type="evidence" value="ECO:0007669"/>
    <property type="project" value="UniProtKB-KW"/>
</dbReference>